<sequence>MPGRSPKTCFREAGAQAQINLVAERRRARYHAQRGVGASERDGEGSGAAQQCQCFRGLDGSRSSQSRSPAAGISQPPARGRTPSPRRCLTRRPSAARPAPAAAAAAKGEGVVGAWGGGGGGGGGGVRHQTLGGEAKGGHGGLPLVRQR</sequence>
<gene>
    <name evidence="2" type="ORF">AGOR_G00180500</name>
</gene>
<organism evidence="2 3">
    <name type="scientific">Albula goreensis</name>
    <dbReference type="NCBI Taxonomy" id="1534307"/>
    <lineage>
        <taxon>Eukaryota</taxon>
        <taxon>Metazoa</taxon>
        <taxon>Chordata</taxon>
        <taxon>Craniata</taxon>
        <taxon>Vertebrata</taxon>
        <taxon>Euteleostomi</taxon>
        <taxon>Actinopterygii</taxon>
        <taxon>Neopterygii</taxon>
        <taxon>Teleostei</taxon>
        <taxon>Albuliformes</taxon>
        <taxon>Albulidae</taxon>
        <taxon>Albula</taxon>
    </lineage>
</organism>
<reference evidence="2" key="1">
    <citation type="submission" date="2021-01" db="EMBL/GenBank/DDBJ databases">
        <authorList>
            <person name="Zahm M."/>
            <person name="Roques C."/>
            <person name="Cabau C."/>
            <person name="Klopp C."/>
            <person name="Donnadieu C."/>
            <person name="Jouanno E."/>
            <person name="Lampietro C."/>
            <person name="Louis A."/>
            <person name="Herpin A."/>
            <person name="Echchiki A."/>
            <person name="Berthelot C."/>
            <person name="Parey E."/>
            <person name="Roest-Crollius H."/>
            <person name="Braasch I."/>
            <person name="Postlethwait J."/>
            <person name="Bobe J."/>
            <person name="Montfort J."/>
            <person name="Bouchez O."/>
            <person name="Begum T."/>
            <person name="Mejri S."/>
            <person name="Adams A."/>
            <person name="Chen W.-J."/>
            <person name="Guiguen Y."/>
        </authorList>
    </citation>
    <scope>NUCLEOTIDE SEQUENCE</scope>
    <source>
        <tissue evidence="2">Blood</tissue>
    </source>
</reference>
<feature type="region of interest" description="Disordered" evidence="1">
    <location>
        <begin position="28"/>
        <end position="148"/>
    </location>
</feature>
<feature type="compositionally biased region" description="Gly residues" evidence="1">
    <location>
        <begin position="110"/>
        <end position="126"/>
    </location>
</feature>
<dbReference type="Proteomes" id="UP000829720">
    <property type="component" value="Unassembled WGS sequence"/>
</dbReference>
<proteinExistence type="predicted"/>
<evidence type="ECO:0000313" key="3">
    <source>
        <dbReference type="Proteomes" id="UP000829720"/>
    </source>
</evidence>
<comment type="caution">
    <text evidence="2">The sequence shown here is derived from an EMBL/GenBank/DDBJ whole genome shotgun (WGS) entry which is preliminary data.</text>
</comment>
<dbReference type="AlphaFoldDB" id="A0A8T3CUF8"/>
<accession>A0A8T3CUF8</accession>
<feature type="compositionally biased region" description="Low complexity" evidence="1">
    <location>
        <begin position="95"/>
        <end position="109"/>
    </location>
</feature>
<evidence type="ECO:0000313" key="2">
    <source>
        <dbReference type="EMBL" id="KAI1887996.1"/>
    </source>
</evidence>
<name>A0A8T3CUF8_9TELE</name>
<protein>
    <submittedName>
        <fullName evidence="2">Uncharacterized protein</fullName>
    </submittedName>
</protein>
<evidence type="ECO:0000256" key="1">
    <source>
        <dbReference type="SAM" id="MobiDB-lite"/>
    </source>
</evidence>
<dbReference type="EMBL" id="JAERUA010000017">
    <property type="protein sequence ID" value="KAI1887996.1"/>
    <property type="molecule type" value="Genomic_DNA"/>
</dbReference>
<keyword evidence="3" id="KW-1185">Reference proteome</keyword>